<reference evidence="2" key="1">
    <citation type="journal article" date="2022" name="Mol. Ecol. Resour.">
        <title>The genomes of chicory, endive, great burdock and yacon provide insights into Asteraceae palaeo-polyploidization history and plant inulin production.</title>
        <authorList>
            <person name="Fan W."/>
            <person name="Wang S."/>
            <person name="Wang H."/>
            <person name="Wang A."/>
            <person name="Jiang F."/>
            <person name="Liu H."/>
            <person name="Zhao H."/>
            <person name="Xu D."/>
            <person name="Zhang Y."/>
        </authorList>
    </citation>
    <scope>NUCLEOTIDE SEQUENCE [LARGE SCALE GENOMIC DNA]</scope>
    <source>
        <strain evidence="2">cv. Punajuju</strain>
    </source>
</reference>
<evidence type="ECO:0000313" key="1">
    <source>
        <dbReference type="EMBL" id="KAI3768461.1"/>
    </source>
</evidence>
<proteinExistence type="predicted"/>
<comment type="caution">
    <text evidence="1">The sequence shown here is derived from an EMBL/GenBank/DDBJ whole genome shotgun (WGS) entry which is preliminary data.</text>
</comment>
<dbReference type="Proteomes" id="UP001055811">
    <property type="component" value="Linkage Group LG03"/>
</dbReference>
<evidence type="ECO:0000313" key="2">
    <source>
        <dbReference type="Proteomes" id="UP001055811"/>
    </source>
</evidence>
<keyword evidence="2" id="KW-1185">Reference proteome</keyword>
<organism evidence="1 2">
    <name type="scientific">Cichorium intybus</name>
    <name type="common">Chicory</name>
    <dbReference type="NCBI Taxonomy" id="13427"/>
    <lineage>
        <taxon>Eukaryota</taxon>
        <taxon>Viridiplantae</taxon>
        <taxon>Streptophyta</taxon>
        <taxon>Embryophyta</taxon>
        <taxon>Tracheophyta</taxon>
        <taxon>Spermatophyta</taxon>
        <taxon>Magnoliopsida</taxon>
        <taxon>eudicotyledons</taxon>
        <taxon>Gunneridae</taxon>
        <taxon>Pentapetalae</taxon>
        <taxon>asterids</taxon>
        <taxon>campanulids</taxon>
        <taxon>Asterales</taxon>
        <taxon>Asteraceae</taxon>
        <taxon>Cichorioideae</taxon>
        <taxon>Cichorieae</taxon>
        <taxon>Cichoriinae</taxon>
        <taxon>Cichorium</taxon>
    </lineage>
</organism>
<name>A0ACB9FCP0_CICIN</name>
<dbReference type="EMBL" id="CM042011">
    <property type="protein sequence ID" value="KAI3768461.1"/>
    <property type="molecule type" value="Genomic_DNA"/>
</dbReference>
<reference evidence="1 2" key="2">
    <citation type="journal article" date="2022" name="Mol. Ecol. Resour.">
        <title>The genomes of chicory, endive, great burdock and yacon provide insights into Asteraceae paleo-polyploidization history and plant inulin production.</title>
        <authorList>
            <person name="Fan W."/>
            <person name="Wang S."/>
            <person name="Wang H."/>
            <person name="Wang A."/>
            <person name="Jiang F."/>
            <person name="Liu H."/>
            <person name="Zhao H."/>
            <person name="Xu D."/>
            <person name="Zhang Y."/>
        </authorList>
    </citation>
    <scope>NUCLEOTIDE SEQUENCE [LARGE SCALE GENOMIC DNA]</scope>
    <source>
        <strain evidence="2">cv. Punajuju</strain>
        <tissue evidence="1">Leaves</tissue>
    </source>
</reference>
<accession>A0ACB9FCP0</accession>
<sequence>MRSEAFGFNILFIPFVPTLSISVPIIQITFDCTKDIRSLQIASSSFLRIGLSPSDGVCVSQGLYEDLVILSKLVGGDLLETVTAHAVIGWLIKPGLAQVWEYTDPKHEKRPYVLKWQF</sequence>
<protein>
    <submittedName>
        <fullName evidence="1">Uncharacterized protein</fullName>
    </submittedName>
</protein>
<gene>
    <name evidence="1" type="ORF">L2E82_19153</name>
</gene>